<protein>
    <submittedName>
        <fullName evidence="4">AcrR family transcriptional regulator</fullName>
    </submittedName>
</protein>
<sequence>MPSERFFKLAKEKQERILRAGFHEFCRVSVADASINSIIREADISRGSFYTYFEDKMDLLRHIMTKFMKQYEDSVLDFLRQSGGDIFLCARMLYGHCHREFRTEDGLRFMRNIFSDAELMQEMTQSCDAGGYNEMQRRGRAFCARVYQELDHRNYSVDEEQLMYLLPMVFTSTIRCAAIAANCPERVEEVQRNLRHELEILKYGVLRREDREVAEQ</sequence>
<dbReference type="AlphaFoldDB" id="A0AAE4AM42"/>
<dbReference type="EMBL" id="JAUSTO010000008">
    <property type="protein sequence ID" value="MDQ0152741.1"/>
    <property type="molecule type" value="Genomic_DNA"/>
</dbReference>
<comment type="caution">
    <text evidence="4">The sequence shown here is derived from an EMBL/GenBank/DDBJ whole genome shotgun (WGS) entry which is preliminary data.</text>
</comment>
<dbReference type="Proteomes" id="UP001241537">
    <property type="component" value="Unassembled WGS sequence"/>
</dbReference>
<evidence type="ECO:0000313" key="4">
    <source>
        <dbReference type="EMBL" id="MDQ0152741.1"/>
    </source>
</evidence>
<dbReference type="PANTHER" id="PTHR43479:SF11">
    <property type="entry name" value="ACREF_ENVCD OPERON REPRESSOR-RELATED"/>
    <property type="match status" value="1"/>
</dbReference>
<accession>A0AAE4AM42</accession>
<dbReference type="Pfam" id="PF17924">
    <property type="entry name" value="TetR_C_19"/>
    <property type="match status" value="1"/>
</dbReference>
<name>A0AAE4AM42_9FIRM</name>
<dbReference type="PROSITE" id="PS50977">
    <property type="entry name" value="HTH_TETR_2"/>
    <property type="match status" value="1"/>
</dbReference>
<dbReference type="PANTHER" id="PTHR43479">
    <property type="entry name" value="ACREF/ENVCD OPERON REPRESSOR-RELATED"/>
    <property type="match status" value="1"/>
</dbReference>
<feature type="domain" description="HTH tetR-type" evidence="3">
    <location>
        <begin position="11"/>
        <end position="71"/>
    </location>
</feature>
<dbReference type="Pfam" id="PF00440">
    <property type="entry name" value="TetR_N"/>
    <property type="match status" value="1"/>
</dbReference>
<keyword evidence="1 2" id="KW-0238">DNA-binding</keyword>
<dbReference type="InterPro" id="IPR023772">
    <property type="entry name" value="DNA-bd_HTH_TetR-type_CS"/>
</dbReference>
<dbReference type="InterPro" id="IPR009057">
    <property type="entry name" value="Homeodomain-like_sf"/>
</dbReference>
<dbReference type="PROSITE" id="PS01081">
    <property type="entry name" value="HTH_TETR_1"/>
    <property type="match status" value="1"/>
</dbReference>
<dbReference type="SUPFAM" id="SSF46689">
    <property type="entry name" value="Homeodomain-like"/>
    <property type="match status" value="1"/>
</dbReference>
<gene>
    <name evidence="4" type="ORF">J2S20_001439</name>
</gene>
<proteinExistence type="predicted"/>
<organism evidence="4 5">
    <name type="scientific">Moryella indoligenes</name>
    <dbReference type="NCBI Taxonomy" id="371674"/>
    <lineage>
        <taxon>Bacteria</taxon>
        <taxon>Bacillati</taxon>
        <taxon>Bacillota</taxon>
        <taxon>Clostridia</taxon>
        <taxon>Lachnospirales</taxon>
        <taxon>Lachnospiraceae</taxon>
        <taxon>Moryella</taxon>
    </lineage>
</organism>
<evidence type="ECO:0000256" key="1">
    <source>
        <dbReference type="ARBA" id="ARBA00023125"/>
    </source>
</evidence>
<feature type="DNA-binding region" description="H-T-H motif" evidence="2">
    <location>
        <begin position="34"/>
        <end position="53"/>
    </location>
</feature>
<dbReference type="InterPro" id="IPR001647">
    <property type="entry name" value="HTH_TetR"/>
</dbReference>
<evidence type="ECO:0000259" key="3">
    <source>
        <dbReference type="PROSITE" id="PS50977"/>
    </source>
</evidence>
<keyword evidence="5" id="KW-1185">Reference proteome</keyword>
<dbReference type="InterPro" id="IPR050624">
    <property type="entry name" value="HTH-type_Tx_Regulator"/>
</dbReference>
<evidence type="ECO:0000256" key="2">
    <source>
        <dbReference type="PROSITE-ProRule" id="PRU00335"/>
    </source>
</evidence>
<reference evidence="4" key="1">
    <citation type="submission" date="2023-07" db="EMBL/GenBank/DDBJ databases">
        <title>Genomic Encyclopedia of Type Strains, Phase IV (KMG-IV): sequencing the most valuable type-strain genomes for metagenomic binning, comparative biology and taxonomic classification.</title>
        <authorList>
            <person name="Goeker M."/>
        </authorList>
    </citation>
    <scope>NUCLEOTIDE SEQUENCE</scope>
    <source>
        <strain evidence="4">DSM 19659</strain>
    </source>
</reference>
<dbReference type="Gene3D" id="1.10.357.10">
    <property type="entry name" value="Tetracycline Repressor, domain 2"/>
    <property type="match status" value="1"/>
</dbReference>
<evidence type="ECO:0000313" key="5">
    <source>
        <dbReference type="Proteomes" id="UP001241537"/>
    </source>
</evidence>
<dbReference type="GO" id="GO:0003677">
    <property type="term" value="F:DNA binding"/>
    <property type="evidence" value="ECO:0007669"/>
    <property type="project" value="UniProtKB-UniRule"/>
</dbReference>